<dbReference type="Pfam" id="PF16027">
    <property type="entry name" value="DUF4786"/>
    <property type="match status" value="1"/>
</dbReference>
<feature type="signal peptide" evidence="1">
    <location>
        <begin position="1"/>
        <end position="21"/>
    </location>
</feature>
<name>A0A1W4XA86_AGRPL</name>
<accession>A0A1W4XA86</accession>
<protein>
    <submittedName>
        <fullName evidence="3">Uncharacterized protein LOC108740049</fullName>
    </submittedName>
</protein>
<proteinExistence type="predicted"/>
<keyword evidence="2" id="KW-1185">Reference proteome</keyword>
<dbReference type="Proteomes" id="UP000192223">
    <property type="component" value="Unplaced"/>
</dbReference>
<evidence type="ECO:0000256" key="1">
    <source>
        <dbReference type="SAM" id="SignalP"/>
    </source>
</evidence>
<dbReference type="InParanoid" id="A0A1W4XA86"/>
<organism evidence="2 3">
    <name type="scientific">Agrilus planipennis</name>
    <name type="common">Emerald ash borer</name>
    <name type="synonym">Agrilus marcopoli</name>
    <dbReference type="NCBI Taxonomy" id="224129"/>
    <lineage>
        <taxon>Eukaryota</taxon>
        <taxon>Metazoa</taxon>
        <taxon>Ecdysozoa</taxon>
        <taxon>Arthropoda</taxon>
        <taxon>Hexapoda</taxon>
        <taxon>Insecta</taxon>
        <taxon>Pterygota</taxon>
        <taxon>Neoptera</taxon>
        <taxon>Endopterygota</taxon>
        <taxon>Coleoptera</taxon>
        <taxon>Polyphaga</taxon>
        <taxon>Elateriformia</taxon>
        <taxon>Buprestoidea</taxon>
        <taxon>Buprestidae</taxon>
        <taxon>Agrilinae</taxon>
        <taxon>Agrilus</taxon>
    </lineage>
</organism>
<gene>
    <name evidence="3" type="primary">LOC108740049</name>
</gene>
<dbReference type="InterPro" id="IPR031983">
    <property type="entry name" value="DUF4786"/>
</dbReference>
<dbReference type="GeneID" id="108740049"/>
<feature type="chain" id="PRO_5010740166" evidence="1">
    <location>
        <begin position="22"/>
        <end position="199"/>
    </location>
</feature>
<evidence type="ECO:0000313" key="2">
    <source>
        <dbReference type="Proteomes" id="UP000192223"/>
    </source>
</evidence>
<keyword evidence="1" id="KW-0732">Signal</keyword>
<dbReference type="KEGG" id="apln:108740049"/>
<sequence>MLRLLLFCLSVSALITSETLASTHTLKNHELLEKLGLVRIRGPNSHHTKRLAVESRHHSRSDDSHMFVIKLPPFPHYYVHNKPTDEGPSKKIPVGFKSNGKPSKVYHWNLPFLKKVASQKNKSRLGEDNILDMQDIKLWNEVLDKPAKDQPKKVIKPSYYVPYKPKKGLVVKYFPGNGKPKGFYVIDKSKRTQYHKLSP</sequence>
<reference evidence="3" key="1">
    <citation type="submission" date="2025-08" db="UniProtKB">
        <authorList>
            <consortium name="RefSeq"/>
        </authorList>
    </citation>
    <scope>IDENTIFICATION</scope>
    <source>
        <tissue evidence="3">Entire body</tissue>
    </source>
</reference>
<dbReference type="AlphaFoldDB" id="A0A1W4XA86"/>
<dbReference type="RefSeq" id="XP_018329732.1">
    <property type="nucleotide sequence ID" value="XM_018474230.2"/>
</dbReference>
<dbReference type="FunCoup" id="A0A1W4XA86">
    <property type="interactions" value="1"/>
</dbReference>
<evidence type="ECO:0000313" key="3">
    <source>
        <dbReference type="RefSeq" id="XP_018329732.1"/>
    </source>
</evidence>
<dbReference type="OrthoDB" id="6609132at2759"/>